<dbReference type="Proteomes" id="UP000829398">
    <property type="component" value="Chromosome 5"/>
</dbReference>
<keyword evidence="1" id="KW-0378">Hydrolase</keyword>
<protein>
    <submittedName>
        <fullName evidence="1">Endonuclease</fullName>
    </submittedName>
</protein>
<accession>A0ACB8KB96</accession>
<reference evidence="2" key="1">
    <citation type="journal article" date="2023" name="Hortic. Res.">
        <title>A chromosome-level phased genome enabling allele-level studies in sweet orange: a case study on citrus Huanglongbing tolerance.</title>
        <authorList>
            <person name="Wu B."/>
            <person name="Yu Q."/>
            <person name="Deng Z."/>
            <person name="Duan Y."/>
            <person name="Luo F."/>
            <person name="Gmitter F. Jr."/>
        </authorList>
    </citation>
    <scope>NUCLEOTIDE SEQUENCE [LARGE SCALE GENOMIC DNA]</scope>
    <source>
        <strain evidence="2">cv. Valencia</strain>
    </source>
</reference>
<keyword evidence="2" id="KW-1185">Reference proteome</keyword>
<proteinExistence type="predicted"/>
<keyword evidence="1" id="KW-0540">Nuclease</keyword>
<comment type="caution">
    <text evidence="1">The sequence shown here is derived from an EMBL/GenBank/DDBJ whole genome shotgun (WGS) entry which is preliminary data.</text>
</comment>
<name>A0ACB8KB96_CITSI</name>
<gene>
    <name evidence="1" type="ORF">KPL71_014383</name>
</gene>
<evidence type="ECO:0000313" key="2">
    <source>
        <dbReference type="Proteomes" id="UP000829398"/>
    </source>
</evidence>
<keyword evidence="1" id="KW-0255">Endonuclease</keyword>
<organism evidence="1 2">
    <name type="scientific">Citrus sinensis</name>
    <name type="common">Sweet orange</name>
    <name type="synonym">Citrus aurantium var. sinensis</name>
    <dbReference type="NCBI Taxonomy" id="2711"/>
    <lineage>
        <taxon>Eukaryota</taxon>
        <taxon>Viridiplantae</taxon>
        <taxon>Streptophyta</taxon>
        <taxon>Embryophyta</taxon>
        <taxon>Tracheophyta</taxon>
        <taxon>Spermatophyta</taxon>
        <taxon>Magnoliopsida</taxon>
        <taxon>eudicotyledons</taxon>
        <taxon>Gunneridae</taxon>
        <taxon>Pentapetalae</taxon>
        <taxon>rosids</taxon>
        <taxon>malvids</taxon>
        <taxon>Sapindales</taxon>
        <taxon>Rutaceae</taxon>
        <taxon>Aurantioideae</taxon>
        <taxon>Citrus</taxon>
    </lineage>
</organism>
<evidence type="ECO:0000313" key="1">
    <source>
        <dbReference type="EMBL" id="KAH9751662.1"/>
    </source>
</evidence>
<dbReference type="EMBL" id="CM039174">
    <property type="protein sequence ID" value="KAH9751662.1"/>
    <property type="molecule type" value="Genomic_DNA"/>
</dbReference>
<sequence length="954" mass="110772">MHIGGEPELLDCGLVVRTPTGESLFAESVYRDCVIGMVEHEFEANLISLDIHDFSAILGMDWLESHYATVDGFKKEVVFKKPGKTEVKFCGECKVLPSCVISAISTRRLLRKGCSAYLAHVIDTEARELRLEDIAVVKEFPNVFPDELPRMPPNREAEFSIDLVSKTSPISMAPYRMAPVELKELKVQLQELVEKRFIRPSVSLWGALVLFVKKNDKTFRLCIDYRQLNKVTVRNKYLLPRIDDLLDQLQGVKVFSKIDLRSGYHQLRIKDVDVPKIAFRTRYGHYEFLVIPFGFTNAPATFMDLMNREFRSYLDRFVIVFIDDILVYSRSEEVHAEYLRTILQTLRQKQFKPLEHKRLTRFRKRQAGYSKIQNCGCNVNCKRLKPWKGSDSEILKSGVLGGVDVGGDCRTTMRIYLQALDYEIWEVVCDDLFIPRKNALSELDKKKMSLNSKAMNALFYALDKKEFHRVSNCSNAYEIWRKLEIVYEETTSEEEFHEVSNMALMAIGDESDDELDEVTVASGLPDVKNRQAGCWAECIRIESGLSDLVKRQSGCWAVSLWSINGLPDFASGKPDILKFKIMAVTHEKVVAYASRQLKKHEQNYPTHDLELAAVVFALKTWQHYLYGVMCQIFTDHKSLKYLFTQKELNLRQRRWIELIKDYDCTIDYHPGKTNVVADALSRKSSSSIAHLRVKYMPLLIELRSLGIELNADNCGALIAKFRVRPTLIDKVHQMQAQDPQLMKLKKDVQKGNWDNHLPLMEFAYNNNYQASIEMAPYEALYGRKCRTPDRLKVAQDRQKSYADKRRRELEFEVGDRVFIRISPWKGVLRFRKHGKLSPRYIGPYEIIERIGPLAYRLALPPKLSKIHDVFHVSMLQKYIYDPSHVLSKQPIQLKEDLTYEEEQLEILEDKHQVLHSKTIPLVKVRWRNHTKEEATWERKDLMRAQYPYLFLSST</sequence>